<evidence type="ECO:0000259" key="1">
    <source>
        <dbReference type="Pfam" id="PF01565"/>
    </source>
</evidence>
<protein>
    <recommendedName>
        <fullName evidence="1">FAD linked oxidase N-terminal domain-containing protein</fullName>
    </recommendedName>
</protein>
<sequence length="104" mass="11446">MVFLQNDPTGLEEVVIVDFIRMVIIDVENSKAWVDAWATLGEVYYKDSEKSKTLAFPAGVCLTVSIGGHFNGGAGYGMMMRKFGLAADHIIDAQLIDVEGRLYD</sequence>
<dbReference type="OrthoDB" id="407275at2759"/>
<dbReference type="Pfam" id="PF01565">
    <property type="entry name" value="FAD_binding_4"/>
    <property type="match status" value="1"/>
</dbReference>
<keyword evidence="3" id="KW-1185">Reference proteome</keyword>
<dbReference type="InterPro" id="IPR006094">
    <property type="entry name" value="Oxid_FAD_bind_N"/>
</dbReference>
<dbReference type="PANTHER" id="PTHR32448">
    <property type="entry name" value="OS08G0158400 PROTEIN"/>
    <property type="match status" value="1"/>
</dbReference>
<reference evidence="2" key="1">
    <citation type="journal article" date="2020" name="bioRxiv">
        <title>Hybrid origin of Populus tomentosa Carr. identified through genome sequencing and phylogenomic analysis.</title>
        <authorList>
            <person name="An X."/>
            <person name="Gao K."/>
            <person name="Chen Z."/>
            <person name="Li J."/>
            <person name="Yang X."/>
            <person name="Yang X."/>
            <person name="Zhou J."/>
            <person name="Guo T."/>
            <person name="Zhao T."/>
            <person name="Huang S."/>
            <person name="Miao D."/>
            <person name="Khan W.U."/>
            <person name="Rao P."/>
            <person name="Ye M."/>
            <person name="Lei B."/>
            <person name="Liao W."/>
            <person name="Wang J."/>
            <person name="Ji L."/>
            <person name="Li Y."/>
            <person name="Guo B."/>
            <person name="Mustafa N.S."/>
            <person name="Li S."/>
            <person name="Yun Q."/>
            <person name="Keller S.R."/>
            <person name="Mao J."/>
            <person name="Zhang R."/>
            <person name="Strauss S.H."/>
        </authorList>
    </citation>
    <scope>NUCLEOTIDE SEQUENCE</scope>
    <source>
        <strain evidence="2">GM15</strain>
        <tissue evidence="2">Leaf</tissue>
    </source>
</reference>
<gene>
    <name evidence="2" type="ORF">POTOM_003454</name>
</gene>
<evidence type="ECO:0000313" key="2">
    <source>
        <dbReference type="EMBL" id="KAG6794216.1"/>
    </source>
</evidence>
<feature type="domain" description="FAD linked oxidase N-terminal" evidence="1">
    <location>
        <begin position="13"/>
        <end position="102"/>
    </location>
</feature>
<organism evidence="2 3">
    <name type="scientific">Populus tomentosa</name>
    <name type="common">Chinese white poplar</name>
    <dbReference type="NCBI Taxonomy" id="118781"/>
    <lineage>
        <taxon>Eukaryota</taxon>
        <taxon>Viridiplantae</taxon>
        <taxon>Streptophyta</taxon>
        <taxon>Embryophyta</taxon>
        <taxon>Tracheophyta</taxon>
        <taxon>Spermatophyta</taxon>
        <taxon>Magnoliopsida</taxon>
        <taxon>eudicotyledons</taxon>
        <taxon>Gunneridae</taxon>
        <taxon>Pentapetalae</taxon>
        <taxon>rosids</taxon>
        <taxon>fabids</taxon>
        <taxon>Malpighiales</taxon>
        <taxon>Salicaceae</taxon>
        <taxon>Saliceae</taxon>
        <taxon>Populus</taxon>
    </lineage>
</organism>
<name>A0A8X8DLP0_POPTO</name>
<comment type="caution">
    <text evidence="2">The sequence shown here is derived from an EMBL/GenBank/DDBJ whole genome shotgun (WGS) entry which is preliminary data.</text>
</comment>
<dbReference type="EMBL" id="JAAWWB010000001">
    <property type="protein sequence ID" value="KAG6794216.1"/>
    <property type="molecule type" value="Genomic_DNA"/>
</dbReference>
<dbReference type="GO" id="GO:0050660">
    <property type="term" value="F:flavin adenine dinucleotide binding"/>
    <property type="evidence" value="ECO:0007669"/>
    <property type="project" value="InterPro"/>
</dbReference>
<proteinExistence type="predicted"/>
<dbReference type="AlphaFoldDB" id="A0A8X8DLP0"/>
<evidence type="ECO:0000313" key="3">
    <source>
        <dbReference type="Proteomes" id="UP000886885"/>
    </source>
</evidence>
<dbReference type="Proteomes" id="UP000886885">
    <property type="component" value="Chromosome 1A"/>
</dbReference>
<accession>A0A8X8DLP0</accession>